<feature type="domain" description="Peptidase U32 collagenase" evidence="1">
    <location>
        <begin position="396"/>
        <end position="513"/>
    </location>
</feature>
<dbReference type="PROSITE" id="PS01276">
    <property type="entry name" value="PEPTIDASE_U32"/>
    <property type="match status" value="1"/>
</dbReference>
<accession>A0A1B1YNY4</accession>
<evidence type="ECO:0000313" key="2">
    <source>
        <dbReference type="EMBL" id="ANX02483.1"/>
    </source>
</evidence>
<dbReference type="Pfam" id="PF12392">
    <property type="entry name" value="DUF3656"/>
    <property type="match status" value="1"/>
</dbReference>
<gene>
    <name evidence="2" type="ORF">CSTERLE_13365</name>
</gene>
<dbReference type="PANTHER" id="PTHR30217:SF10">
    <property type="entry name" value="23S RRNA 5-HYDROXYCYTIDINE C2501 SYNTHASE"/>
    <property type="match status" value="1"/>
</dbReference>
<evidence type="ECO:0000259" key="1">
    <source>
        <dbReference type="Pfam" id="PF12392"/>
    </source>
</evidence>
<dbReference type="Proteomes" id="UP000092931">
    <property type="component" value="Chromosome"/>
</dbReference>
<evidence type="ECO:0000313" key="3">
    <source>
        <dbReference type="Proteomes" id="UP000092931"/>
    </source>
</evidence>
<dbReference type="InterPro" id="IPR051454">
    <property type="entry name" value="RNA/ubiquinone_mod_enzymes"/>
</dbReference>
<dbReference type="SUPFAM" id="SSF51395">
    <property type="entry name" value="FMN-linked oxidoreductases"/>
    <property type="match status" value="1"/>
</dbReference>
<organism evidence="2 3">
    <name type="scientific">Thermoclostridium stercorarium subsp. leptospartum DSM 9219</name>
    <dbReference type="NCBI Taxonomy" id="1346611"/>
    <lineage>
        <taxon>Bacteria</taxon>
        <taxon>Bacillati</taxon>
        <taxon>Bacillota</taxon>
        <taxon>Clostridia</taxon>
        <taxon>Eubacteriales</taxon>
        <taxon>Oscillospiraceae</taxon>
        <taxon>Thermoclostridium</taxon>
    </lineage>
</organism>
<sequence length="811" mass="90799">MDEKIELLAPAGSPEAYKAAVAAGADAVYLGAKAFNARINANNFDNQTLSAVIKDAHVRGVKVYLTLNTLISDRELEEARKLASFAYNEGIDGIIVQDLGLINILRETAPGLPIHASTQMTIHNTDGVRAAQALGISRVVLARELSLAEIKEIVKKTGIEAEIFVHGALCICRSGQCLLSSFIGGRSGNRGRCAQPCRLPYRIEGLPTSGNYLLSPKDLMTLELLPDIIDTGVRALKIEGRMKSAEYVAATVMIYRKYVDLALSDRESYKVEPEDIRLLEQVFSRGGFTTGYLDGKDKKLISIEHPKHWGVRAGTVVRLKGEVKKSFYTDRENTLVGVKLDEEVNIGDGIEIWDGGILSTVVSVMLRDGKHVKSALPGSTVLLGNFRRDARPGSPVYKTSDRKLMEFLSGFASKNVPTVPVKGEFRLFKGEKPLLVVTDYSQNTVSIEGNEPCQEALKKPLTGDRICEQLKKTGDTPYYFDDVRVLTDNKSFIPVSVVNEMRRKALTELSKKRESMTERRFIPENTYFPGNAMYLSYERKISLMFYKTPPELPPGSITADRVYIRPEHTDAIERFQNEGIEVYAAIPAVLTDRQMDMYMKRIHLMKKRPDGILVGNLGALHRVREEFPDIPVVLDYTMNIFNLPAIALISRYRPSGIMPSLELNFEALRDMESCDIPMEAYVYGSIPVMTLEYCPASNNGDCGQKCGVCGNKQGYLTDHTGRRFMYITDPELGRTTVYNSSIMMMDDLTGFENTGVKILRIGIMDERPDEITNICNYYRELWVNRKTKASRDLLFLKNKSLTHGHYYRGVE</sequence>
<dbReference type="InterPro" id="IPR020988">
    <property type="entry name" value="Pept_U32_collagenase"/>
</dbReference>
<name>A0A1B1YNY4_THEST</name>
<reference evidence="2 3" key="1">
    <citation type="submission" date="2016-02" db="EMBL/GenBank/DDBJ databases">
        <title>Comparison of Clostridium stercorarium subspecies using comparative genomics and transcriptomics.</title>
        <authorList>
            <person name="Schellenberg J."/>
            <person name="Thallinger G."/>
            <person name="Levin D.B."/>
            <person name="Zhang X."/>
            <person name="Alvare G."/>
            <person name="Fristensky B."/>
            <person name="Sparling R."/>
        </authorList>
    </citation>
    <scope>NUCLEOTIDE SEQUENCE [LARGE SCALE GENOMIC DNA]</scope>
    <source>
        <strain evidence="2 3">DSM 9219</strain>
    </source>
</reference>
<dbReference type="EMBL" id="CP014673">
    <property type="protein sequence ID" value="ANX02483.1"/>
    <property type="molecule type" value="Genomic_DNA"/>
</dbReference>
<dbReference type="RefSeq" id="WP_015360311.1">
    <property type="nucleotide sequence ID" value="NZ_CP014673.1"/>
</dbReference>
<dbReference type="InterPro" id="IPR001539">
    <property type="entry name" value="Peptidase_U32"/>
</dbReference>
<proteinExistence type="predicted"/>
<protein>
    <submittedName>
        <fullName evidence="2">Peptidase U32</fullName>
    </submittedName>
</protein>
<dbReference type="Pfam" id="PF01136">
    <property type="entry name" value="Peptidase_U32"/>
    <property type="match status" value="2"/>
</dbReference>
<dbReference type="AlphaFoldDB" id="A0A1B1YNY4"/>
<dbReference type="PANTHER" id="PTHR30217">
    <property type="entry name" value="PEPTIDASE U32 FAMILY"/>
    <property type="match status" value="1"/>
</dbReference>